<proteinExistence type="predicted"/>
<keyword evidence="3" id="KW-1185">Reference proteome</keyword>
<evidence type="ECO:0000313" key="2">
    <source>
        <dbReference type="EMBL" id="GIL76333.1"/>
    </source>
</evidence>
<feature type="non-terminal residue" evidence="2">
    <location>
        <position position="180"/>
    </location>
</feature>
<reference evidence="2" key="1">
    <citation type="journal article" date="2021" name="Proc. Natl. Acad. Sci. U.S.A.">
        <title>Three genomes in the algal genus Volvox reveal the fate of a haploid sex-determining region after a transition to homothallism.</title>
        <authorList>
            <person name="Yamamoto K."/>
            <person name="Hamaji T."/>
            <person name="Kawai-Toyooka H."/>
            <person name="Matsuzaki R."/>
            <person name="Takahashi F."/>
            <person name="Nishimura Y."/>
            <person name="Kawachi M."/>
            <person name="Noguchi H."/>
            <person name="Minakuchi Y."/>
            <person name="Umen J.G."/>
            <person name="Toyoda A."/>
            <person name="Nozaki H."/>
        </authorList>
    </citation>
    <scope>NUCLEOTIDE SEQUENCE</scope>
    <source>
        <strain evidence="2">NIES-3786</strain>
    </source>
</reference>
<dbReference type="Proteomes" id="UP000747110">
    <property type="component" value="Unassembled WGS sequence"/>
</dbReference>
<accession>A0A8J4CAB6</accession>
<dbReference type="EMBL" id="BNCP01000008">
    <property type="protein sequence ID" value="GIL76333.1"/>
    <property type="molecule type" value="Genomic_DNA"/>
</dbReference>
<evidence type="ECO:0000256" key="1">
    <source>
        <dbReference type="SAM" id="MobiDB-lite"/>
    </source>
</evidence>
<feature type="region of interest" description="Disordered" evidence="1">
    <location>
        <begin position="119"/>
        <end position="180"/>
    </location>
</feature>
<evidence type="ECO:0000313" key="3">
    <source>
        <dbReference type="Proteomes" id="UP000747110"/>
    </source>
</evidence>
<dbReference type="AlphaFoldDB" id="A0A8J4CAB6"/>
<sequence>APWRQARALQALSRLAGPDGSWLLVRDPSVALGPVRSEQLLLTLEGEKNNSSGLGNGAGKDWASAGYDADAMAALLSEARRAMAHRNAVGPLEIPGAEQVMTILRSAVDSVTDAAAAVSVPSSPRTSAVAPVRKLGAATSVPPQESEGAGAPGAHEGRAMGAVSVSIDSTVPGGSGATAD</sequence>
<feature type="compositionally biased region" description="Low complexity" evidence="1">
    <location>
        <begin position="119"/>
        <end position="132"/>
    </location>
</feature>
<comment type="caution">
    <text evidence="2">The sequence shown here is derived from an EMBL/GenBank/DDBJ whole genome shotgun (WGS) entry which is preliminary data.</text>
</comment>
<gene>
    <name evidence="2" type="ORF">Vretifemale_5937</name>
</gene>
<feature type="non-terminal residue" evidence="2">
    <location>
        <position position="1"/>
    </location>
</feature>
<name>A0A8J4CAB6_9CHLO</name>
<protein>
    <submittedName>
        <fullName evidence="2">Uncharacterized protein</fullName>
    </submittedName>
</protein>
<organism evidence="2 3">
    <name type="scientific">Volvox reticuliferus</name>
    <dbReference type="NCBI Taxonomy" id="1737510"/>
    <lineage>
        <taxon>Eukaryota</taxon>
        <taxon>Viridiplantae</taxon>
        <taxon>Chlorophyta</taxon>
        <taxon>core chlorophytes</taxon>
        <taxon>Chlorophyceae</taxon>
        <taxon>CS clade</taxon>
        <taxon>Chlamydomonadales</taxon>
        <taxon>Volvocaceae</taxon>
        <taxon>Volvox</taxon>
    </lineage>
</organism>